<evidence type="ECO:0000256" key="6">
    <source>
        <dbReference type="ARBA" id="ARBA00024998"/>
    </source>
</evidence>
<comment type="function">
    <text evidence="6 8">Binds the lower part of the 30S subunit head. Binds mRNA in the 70S ribosome, positioning it for translation.</text>
</comment>
<feature type="domain" description="KH type-2" evidence="10">
    <location>
        <begin position="38"/>
        <end position="108"/>
    </location>
</feature>
<dbReference type="PROSITE" id="PS50823">
    <property type="entry name" value="KH_TYPE_2"/>
    <property type="match status" value="1"/>
</dbReference>
<comment type="similarity">
    <text evidence="1 8 9">Belongs to the universal ribosomal protein uS3 family.</text>
</comment>
<dbReference type="Gene3D" id="3.30.1140.32">
    <property type="entry name" value="Ribosomal protein S3, C-terminal domain"/>
    <property type="match status" value="1"/>
</dbReference>
<dbReference type="PANTHER" id="PTHR11760">
    <property type="entry name" value="30S/40S RIBOSOMAL PROTEIN S3"/>
    <property type="match status" value="1"/>
</dbReference>
<dbReference type="NCBIfam" id="TIGR01009">
    <property type="entry name" value="rpsC_bact"/>
    <property type="match status" value="1"/>
</dbReference>
<evidence type="ECO:0000256" key="5">
    <source>
        <dbReference type="ARBA" id="ARBA00023274"/>
    </source>
</evidence>
<evidence type="ECO:0000313" key="11">
    <source>
        <dbReference type="EMBL" id="HGE75310.1"/>
    </source>
</evidence>
<organism evidence="11">
    <name type="scientific">Mesoaciditoga lauensis</name>
    <dbReference type="NCBI Taxonomy" id="1495039"/>
    <lineage>
        <taxon>Bacteria</taxon>
        <taxon>Thermotogati</taxon>
        <taxon>Thermotogota</taxon>
        <taxon>Thermotogae</taxon>
        <taxon>Mesoaciditogales</taxon>
        <taxon>Mesoaciditogaceae</taxon>
        <taxon>Mesoaciditoga</taxon>
    </lineage>
</organism>
<evidence type="ECO:0000256" key="8">
    <source>
        <dbReference type="HAMAP-Rule" id="MF_01309"/>
    </source>
</evidence>
<dbReference type="InterPro" id="IPR004044">
    <property type="entry name" value="KH_dom_type_2"/>
</dbReference>
<gene>
    <name evidence="8" type="primary">rpsC</name>
    <name evidence="11" type="ORF">ENX73_04215</name>
</gene>
<dbReference type="Pfam" id="PF00189">
    <property type="entry name" value="Ribosomal_S3_C"/>
    <property type="match status" value="1"/>
</dbReference>
<evidence type="ECO:0000259" key="10">
    <source>
        <dbReference type="PROSITE" id="PS50823"/>
    </source>
</evidence>
<dbReference type="EMBL" id="DTPE01000175">
    <property type="protein sequence ID" value="HGE75310.1"/>
    <property type="molecule type" value="Genomic_DNA"/>
</dbReference>
<name>A0A7V3RER1_9BACT</name>
<dbReference type="InterPro" id="IPR015946">
    <property type="entry name" value="KH_dom-like_a/b"/>
</dbReference>
<dbReference type="PANTHER" id="PTHR11760:SF19">
    <property type="entry name" value="SMALL RIBOSOMAL SUBUNIT PROTEIN US3C"/>
    <property type="match status" value="1"/>
</dbReference>
<evidence type="ECO:0000256" key="4">
    <source>
        <dbReference type="ARBA" id="ARBA00022980"/>
    </source>
</evidence>
<dbReference type="Gene3D" id="3.30.300.20">
    <property type="match status" value="1"/>
</dbReference>
<sequence>MGQKTHPTGFRLGVSSEWQAKWFNEKHYSQYLLEDEQIRKAVKNAYFHAGISKIKIERSGNKVNVIIVTGRPGILIGKKGAEINNIRSLIKSKVAPEREISVSIEEVKTPELDAQLTAEFIAGRIEKRASYKRTMKRSIQFAQKKGALGVKAMVSGRINGAEIARTEWYREGRVPLQTLRANVDYGFAVAKTKYGVLGVKIWIFIKENSPVKSA</sequence>
<dbReference type="InterPro" id="IPR009019">
    <property type="entry name" value="KH_sf_prok-type"/>
</dbReference>
<evidence type="ECO:0000256" key="1">
    <source>
        <dbReference type="ARBA" id="ARBA00010761"/>
    </source>
</evidence>
<dbReference type="GO" id="GO:0003735">
    <property type="term" value="F:structural constituent of ribosome"/>
    <property type="evidence" value="ECO:0007669"/>
    <property type="project" value="InterPro"/>
</dbReference>
<evidence type="ECO:0000256" key="7">
    <source>
        <dbReference type="ARBA" id="ARBA00035257"/>
    </source>
</evidence>
<protein>
    <recommendedName>
        <fullName evidence="7 8">Small ribosomal subunit protein uS3</fullName>
    </recommendedName>
</protein>
<keyword evidence="5 8" id="KW-0687">Ribonucleoprotein</keyword>
<dbReference type="GO" id="GO:0003729">
    <property type="term" value="F:mRNA binding"/>
    <property type="evidence" value="ECO:0007669"/>
    <property type="project" value="UniProtKB-UniRule"/>
</dbReference>
<proteinExistence type="inferred from homology"/>
<dbReference type="InterPro" id="IPR005704">
    <property type="entry name" value="Ribosomal_uS3_bac-typ"/>
</dbReference>
<comment type="caution">
    <text evidence="11">The sequence shown here is derived from an EMBL/GenBank/DDBJ whole genome shotgun (WGS) entry which is preliminary data.</text>
</comment>
<accession>A0A7V3RER1</accession>
<dbReference type="InterPro" id="IPR001351">
    <property type="entry name" value="Ribosomal_uS3_C"/>
</dbReference>
<dbReference type="AlphaFoldDB" id="A0A7V3RER1"/>
<dbReference type="HAMAP" id="MF_01309_B">
    <property type="entry name" value="Ribosomal_uS3_B"/>
    <property type="match status" value="1"/>
</dbReference>
<keyword evidence="4 8" id="KW-0689">Ribosomal protein</keyword>
<dbReference type="CDD" id="cd02412">
    <property type="entry name" value="KH-II_30S_S3"/>
    <property type="match status" value="1"/>
</dbReference>
<dbReference type="GO" id="GO:0019843">
    <property type="term" value="F:rRNA binding"/>
    <property type="evidence" value="ECO:0007669"/>
    <property type="project" value="UniProtKB-UniRule"/>
</dbReference>
<dbReference type="InterPro" id="IPR004087">
    <property type="entry name" value="KH_dom"/>
</dbReference>
<evidence type="ECO:0000256" key="3">
    <source>
        <dbReference type="ARBA" id="ARBA00022884"/>
    </source>
</evidence>
<dbReference type="GO" id="GO:0022627">
    <property type="term" value="C:cytosolic small ribosomal subunit"/>
    <property type="evidence" value="ECO:0007669"/>
    <property type="project" value="TreeGrafter"/>
</dbReference>
<dbReference type="PROSITE" id="PS00548">
    <property type="entry name" value="RIBOSOMAL_S3"/>
    <property type="match status" value="1"/>
</dbReference>
<keyword evidence="2 8" id="KW-0699">rRNA-binding</keyword>
<dbReference type="InterPro" id="IPR036419">
    <property type="entry name" value="Ribosomal_S3_C_sf"/>
</dbReference>
<dbReference type="InterPro" id="IPR057258">
    <property type="entry name" value="Ribosomal_uS3"/>
</dbReference>
<dbReference type="SMART" id="SM00322">
    <property type="entry name" value="KH"/>
    <property type="match status" value="1"/>
</dbReference>
<dbReference type="GO" id="GO:0006412">
    <property type="term" value="P:translation"/>
    <property type="evidence" value="ECO:0007669"/>
    <property type="project" value="UniProtKB-UniRule"/>
</dbReference>
<dbReference type="Pfam" id="PF07650">
    <property type="entry name" value="KH_2"/>
    <property type="match status" value="1"/>
</dbReference>
<dbReference type="SUPFAM" id="SSF54814">
    <property type="entry name" value="Prokaryotic type KH domain (KH-domain type II)"/>
    <property type="match status" value="1"/>
</dbReference>
<dbReference type="SUPFAM" id="SSF54821">
    <property type="entry name" value="Ribosomal protein S3 C-terminal domain"/>
    <property type="match status" value="1"/>
</dbReference>
<dbReference type="InterPro" id="IPR018280">
    <property type="entry name" value="Ribosomal_uS3_CS"/>
</dbReference>
<comment type="subunit">
    <text evidence="8">Part of the 30S ribosomal subunit. Forms a tight complex with proteins S10 and S14.</text>
</comment>
<evidence type="ECO:0000256" key="9">
    <source>
        <dbReference type="RuleBase" id="RU003624"/>
    </source>
</evidence>
<reference evidence="11" key="1">
    <citation type="journal article" date="2020" name="mSystems">
        <title>Genome- and Community-Level Interaction Insights into Carbon Utilization and Element Cycling Functions of Hydrothermarchaeota in Hydrothermal Sediment.</title>
        <authorList>
            <person name="Zhou Z."/>
            <person name="Liu Y."/>
            <person name="Xu W."/>
            <person name="Pan J."/>
            <person name="Luo Z.H."/>
            <person name="Li M."/>
        </authorList>
    </citation>
    <scope>NUCLEOTIDE SEQUENCE [LARGE SCALE GENOMIC DNA]</scope>
    <source>
        <strain evidence="11">SpSt-966</strain>
    </source>
</reference>
<evidence type="ECO:0000256" key="2">
    <source>
        <dbReference type="ARBA" id="ARBA00022730"/>
    </source>
</evidence>
<keyword evidence="3 8" id="KW-0694">RNA-binding</keyword>
<dbReference type="FunFam" id="3.30.300.20:FF:000001">
    <property type="entry name" value="30S ribosomal protein S3"/>
    <property type="match status" value="1"/>
</dbReference>